<dbReference type="EMBL" id="JABCIY010000001">
    <property type="protein sequence ID" value="KAF7198512.1"/>
    <property type="molecule type" value="Genomic_DNA"/>
</dbReference>
<keyword evidence="18" id="KW-1185">Reference proteome</keyword>
<feature type="transmembrane region" description="Helical" evidence="15">
    <location>
        <begin position="148"/>
        <end position="173"/>
    </location>
</feature>
<evidence type="ECO:0000313" key="17">
    <source>
        <dbReference type="EMBL" id="KAF7198512.1"/>
    </source>
</evidence>
<organism evidence="17 18">
    <name type="scientific">Pseudocercospora fuligena</name>
    <dbReference type="NCBI Taxonomy" id="685502"/>
    <lineage>
        <taxon>Eukaryota</taxon>
        <taxon>Fungi</taxon>
        <taxon>Dikarya</taxon>
        <taxon>Ascomycota</taxon>
        <taxon>Pezizomycotina</taxon>
        <taxon>Dothideomycetes</taxon>
        <taxon>Dothideomycetidae</taxon>
        <taxon>Mycosphaerellales</taxon>
        <taxon>Mycosphaerellaceae</taxon>
        <taxon>Pseudocercospora</taxon>
    </lineage>
</organism>
<comment type="subcellular location">
    <subcellularLocation>
        <location evidence="2">Cell membrane</location>
        <topology evidence="2">Multi-pass membrane protein</topology>
    </subcellularLocation>
    <subcellularLocation>
        <location evidence="1">Vacuole membrane</location>
        <topology evidence="1">Multi-pass membrane protein</topology>
    </subcellularLocation>
</comment>
<evidence type="ECO:0000256" key="6">
    <source>
        <dbReference type="ARBA" id="ARBA00022554"/>
    </source>
</evidence>
<evidence type="ECO:0000256" key="10">
    <source>
        <dbReference type="ARBA" id="ARBA00023180"/>
    </source>
</evidence>
<evidence type="ECO:0000313" key="18">
    <source>
        <dbReference type="Proteomes" id="UP000660729"/>
    </source>
</evidence>
<gene>
    <name evidence="17" type="ORF">HII31_00251</name>
</gene>
<dbReference type="Pfam" id="PF07690">
    <property type="entry name" value="MFS_1"/>
    <property type="match status" value="1"/>
</dbReference>
<feature type="transmembrane region" description="Helical" evidence="15">
    <location>
        <begin position="505"/>
        <end position="526"/>
    </location>
</feature>
<name>A0A8H6RW32_9PEZI</name>
<feature type="transmembrane region" description="Helical" evidence="15">
    <location>
        <begin position="248"/>
        <end position="266"/>
    </location>
</feature>
<sequence length="744" mass="80134">MSSQQHHDWNTTASTQQQWIPDAAQTGPVTPENEEITDQPTELHSTPNNNRTSVRYSTQTDGDYHASGIWSANASTIAVPATAHSGQSTDHIAIKEPERPSITQDAKAEGDGAGTGTDTHIDIEKQEPKEGEHKDEDGKINGRSKGKVAIIMLALCLAVFLAALDVTIVTTALPTISEHFQSTAGYTWIGSAFLLANSASIPSWGKVSDIFGRKPMLLFANIVFMVGSLVAALSNSIGMLIAARAVQGVGGGGLIILVNIVIGDLFPLRIRGAFYGVIGGVWAVASSVGPIIGGAFTEAVTWRWCFYVNLPLDGLAFFILLIFLDIKTPKTPILEGFKAIDWLGSLLVVGGTLMLLFGLQYGGVTAPWDSAEVLCLIIIGAFTLFLFGMWEWKAAKYPIMPMRLFFKVSNLATLTLVFLHGFVFISGSYYLPLYFQAIRGATPILSGVYLLPTALALAVSSIGTGAFVAKVGKYIPPIYLSFFMMTLGYGLFIDFDAHSSWAKLIIYQIIAGLGIGPMFQAPLIALQAHISPRDIGTGTATLGFIRQLATSTSVVIGEVVYANQMEKKAGQLRAALGPQQAQFVTGGNAGASTQFIDQLGQPQKNIVREAFADSLMPMWIMYTCFAALGLIVMFFVRPKELTREHTETKTGIEAEKANAEAAAVEREEKRASKRMSKASLAESKRQSKLSLASGKASHSQLDVSRSRPVSSQYSAGVTEDGKEKISEEIPPVPQIPSNLERPTQ</sequence>
<dbReference type="PRINTS" id="PR01036">
    <property type="entry name" value="TCRTETB"/>
</dbReference>
<dbReference type="Gene3D" id="1.20.1250.20">
    <property type="entry name" value="MFS general substrate transporter like domains"/>
    <property type="match status" value="1"/>
</dbReference>
<accession>A0A8H6RW32</accession>
<feature type="transmembrane region" description="Helical" evidence="15">
    <location>
        <begin position="474"/>
        <end position="493"/>
    </location>
</feature>
<dbReference type="InterPro" id="IPR011701">
    <property type="entry name" value="MFS"/>
</dbReference>
<evidence type="ECO:0000256" key="2">
    <source>
        <dbReference type="ARBA" id="ARBA00004651"/>
    </source>
</evidence>
<dbReference type="GO" id="GO:0022857">
    <property type="term" value="F:transmembrane transporter activity"/>
    <property type="evidence" value="ECO:0007669"/>
    <property type="project" value="InterPro"/>
</dbReference>
<keyword evidence="7 15" id="KW-0812">Transmembrane</keyword>
<dbReference type="PANTHER" id="PTHR23501">
    <property type="entry name" value="MAJOR FACILITATOR SUPERFAMILY"/>
    <property type="match status" value="1"/>
</dbReference>
<feature type="compositionally biased region" description="Polar residues" evidence="14">
    <location>
        <begin position="38"/>
        <end position="60"/>
    </location>
</feature>
<dbReference type="CDD" id="cd17502">
    <property type="entry name" value="MFS_Azr1_MDR_like"/>
    <property type="match status" value="1"/>
</dbReference>
<evidence type="ECO:0000256" key="15">
    <source>
        <dbReference type="SAM" id="Phobius"/>
    </source>
</evidence>
<keyword evidence="4" id="KW-0813">Transport</keyword>
<feature type="compositionally biased region" description="Polar residues" evidence="14">
    <location>
        <begin position="696"/>
        <end position="715"/>
    </location>
</feature>
<feature type="compositionally biased region" description="Basic and acidic residues" evidence="14">
    <location>
        <begin position="644"/>
        <end position="670"/>
    </location>
</feature>
<keyword evidence="8 15" id="KW-1133">Transmembrane helix</keyword>
<evidence type="ECO:0000256" key="11">
    <source>
        <dbReference type="ARBA" id="ARBA00057269"/>
    </source>
</evidence>
<comment type="similarity">
    <text evidence="3">Belongs to the major facilitator superfamily. TCR/Tet family.</text>
</comment>
<feature type="transmembrane region" description="Helical" evidence="15">
    <location>
        <begin position="371"/>
        <end position="390"/>
    </location>
</feature>
<dbReference type="OrthoDB" id="10021397at2759"/>
<feature type="domain" description="Major facilitator superfamily (MFS) profile" evidence="16">
    <location>
        <begin position="151"/>
        <end position="641"/>
    </location>
</feature>
<feature type="compositionally biased region" description="Polar residues" evidence="14">
    <location>
        <begin position="10"/>
        <end position="19"/>
    </location>
</feature>
<feature type="region of interest" description="Disordered" evidence="14">
    <location>
        <begin position="644"/>
        <end position="744"/>
    </location>
</feature>
<dbReference type="SUPFAM" id="SSF103473">
    <property type="entry name" value="MFS general substrate transporter"/>
    <property type="match status" value="1"/>
</dbReference>
<dbReference type="PROSITE" id="PS50850">
    <property type="entry name" value="MFS"/>
    <property type="match status" value="1"/>
</dbReference>
<evidence type="ECO:0000256" key="7">
    <source>
        <dbReference type="ARBA" id="ARBA00022692"/>
    </source>
</evidence>
<feature type="transmembrane region" description="Helical" evidence="15">
    <location>
        <begin position="273"/>
        <end position="296"/>
    </location>
</feature>
<evidence type="ECO:0000256" key="3">
    <source>
        <dbReference type="ARBA" id="ARBA00007520"/>
    </source>
</evidence>
<feature type="transmembrane region" description="Helical" evidence="15">
    <location>
        <begin position="217"/>
        <end position="242"/>
    </location>
</feature>
<dbReference type="PANTHER" id="PTHR23501:SF102">
    <property type="entry name" value="DRUG TRANSPORTER, PUTATIVE (AFU_ORTHOLOGUE AFUA_3G08530)-RELATED"/>
    <property type="match status" value="1"/>
</dbReference>
<dbReference type="FunFam" id="1.20.1250.20:FF:000196">
    <property type="entry name" value="MFS toxin efflux pump (AflT)"/>
    <property type="match status" value="1"/>
</dbReference>
<dbReference type="Gene3D" id="1.20.1720.10">
    <property type="entry name" value="Multidrug resistance protein D"/>
    <property type="match status" value="1"/>
</dbReference>
<dbReference type="GO" id="GO:0005886">
    <property type="term" value="C:plasma membrane"/>
    <property type="evidence" value="ECO:0007669"/>
    <property type="project" value="UniProtKB-SubCell"/>
</dbReference>
<feature type="transmembrane region" description="Helical" evidence="15">
    <location>
        <begin position="444"/>
        <end position="467"/>
    </location>
</feature>
<comment type="function">
    <text evidence="11">Efflux pump; part of the gene cluster that mediates the biosynthesis of dothistromin (DOTH), a polyketide toxin very similar in structure to the aflatoxin precursor, versicolorin B. One function of dotC may be to transport early-stage dothistromin biosynthetic intermediates from the cytoplasm into vacuoles, thereby affecting the rate of dothistromin production.</text>
</comment>
<dbReference type="GO" id="GO:0005774">
    <property type="term" value="C:vacuolar membrane"/>
    <property type="evidence" value="ECO:0007669"/>
    <property type="project" value="UniProtKB-SubCell"/>
</dbReference>
<keyword evidence="6" id="KW-0926">Vacuole</keyword>
<proteinExistence type="inferred from homology"/>
<dbReference type="InterPro" id="IPR020846">
    <property type="entry name" value="MFS_dom"/>
</dbReference>
<feature type="transmembrane region" description="Helical" evidence="15">
    <location>
        <begin position="308"/>
        <end position="327"/>
    </location>
</feature>
<dbReference type="Proteomes" id="UP000660729">
    <property type="component" value="Unassembled WGS sequence"/>
</dbReference>
<feature type="compositionally biased region" description="Basic and acidic residues" evidence="14">
    <location>
        <begin position="119"/>
        <end position="140"/>
    </location>
</feature>
<keyword evidence="10" id="KW-0325">Glycoprotein</keyword>
<evidence type="ECO:0000259" key="16">
    <source>
        <dbReference type="PROSITE" id="PS50850"/>
    </source>
</evidence>
<evidence type="ECO:0000256" key="8">
    <source>
        <dbReference type="ARBA" id="ARBA00022989"/>
    </source>
</evidence>
<keyword evidence="5" id="KW-1003">Cell membrane</keyword>
<dbReference type="InterPro" id="IPR036259">
    <property type="entry name" value="MFS_trans_sf"/>
</dbReference>
<feature type="region of interest" description="Disordered" evidence="14">
    <location>
        <begin position="1"/>
        <end position="60"/>
    </location>
</feature>
<evidence type="ECO:0000256" key="4">
    <source>
        <dbReference type="ARBA" id="ARBA00022448"/>
    </source>
</evidence>
<evidence type="ECO:0000256" key="5">
    <source>
        <dbReference type="ARBA" id="ARBA00022475"/>
    </source>
</evidence>
<keyword evidence="9 15" id="KW-0472">Membrane</keyword>
<feature type="transmembrane region" description="Helical" evidence="15">
    <location>
        <begin position="618"/>
        <end position="636"/>
    </location>
</feature>
<protein>
    <recommendedName>
        <fullName evidence="12">Efflux pump dotC</fullName>
    </recommendedName>
    <alternativeName>
        <fullName evidence="13">Dothistromin biosynthesis protein C</fullName>
    </alternativeName>
</protein>
<dbReference type="AlphaFoldDB" id="A0A8H6RW32"/>
<evidence type="ECO:0000256" key="12">
    <source>
        <dbReference type="ARBA" id="ARBA00069956"/>
    </source>
</evidence>
<evidence type="ECO:0000256" key="14">
    <source>
        <dbReference type="SAM" id="MobiDB-lite"/>
    </source>
</evidence>
<feature type="compositionally biased region" description="Polar residues" evidence="14">
    <location>
        <begin position="735"/>
        <end position="744"/>
    </location>
</feature>
<comment type="caution">
    <text evidence="17">The sequence shown here is derived from an EMBL/GenBank/DDBJ whole genome shotgun (WGS) entry which is preliminary data.</text>
</comment>
<evidence type="ECO:0000256" key="9">
    <source>
        <dbReference type="ARBA" id="ARBA00023136"/>
    </source>
</evidence>
<feature type="transmembrane region" description="Helical" evidence="15">
    <location>
        <begin position="339"/>
        <end position="359"/>
    </location>
</feature>
<feature type="transmembrane region" description="Helical" evidence="15">
    <location>
        <begin position="411"/>
        <end position="432"/>
    </location>
</feature>
<feature type="region of interest" description="Disordered" evidence="14">
    <location>
        <begin position="97"/>
        <end position="140"/>
    </location>
</feature>
<dbReference type="FunFam" id="1.20.1720.10:FF:000014">
    <property type="entry name" value="MFS drug transporter, putative"/>
    <property type="match status" value="1"/>
</dbReference>
<reference evidence="17" key="1">
    <citation type="submission" date="2020-04" db="EMBL/GenBank/DDBJ databases">
        <title>Draft genome resource of the tomato pathogen Pseudocercospora fuligena.</title>
        <authorList>
            <person name="Zaccaron A."/>
        </authorList>
    </citation>
    <scope>NUCLEOTIDE SEQUENCE</scope>
    <source>
        <strain evidence="17">PF001</strain>
    </source>
</reference>
<evidence type="ECO:0000256" key="13">
    <source>
        <dbReference type="ARBA" id="ARBA00083178"/>
    </source>
</evidence>
<evidence type="ECO:0000256" key="1">
    <source>
        <dbReference type="ARBA" id="ARBA00004128"/>
    </source>
</evidence>